<dbReference type="InterPro" id="IPR057336">
    <property type="entry name" value="GerAC_N"/>
</dbReference>
<dbReference type="InterPro" id="IPR038501">
    <property type="entry name" value="Spore_GerAC_C_sf"/>
</dbReference>
<feature type="signal peptide" evidence="8">
    <location>
        <begin position="1"/>
        <end position="20"/>
    </location>
</feature>
<dbReference type="Pfam" id="PF25198">
    <property type="entry name" value="Spore_GerAC_N"/>
    <property type="match status" value="1"/>
</dbReference>
<gene>
    <name evidence="11" type="ORF">RQP52_35585</name>
</gene>
<dbReference type="EMBL" id="JAWCUD010000025">
    <property type="protein sequence ID" value="MDU0206393.1"/>
    <property type="molecule type" value="Genomic_DNA"/>
</dbReference>
<dbReference type="Proteomes" id="UP001260980">
    <property type="component" value="Unassembled WGS sequence"/>
</dbReference>
<keyword evidence="3" id="KW-0309">Germination</keyword>
<evidence type="ECO:0000259" key="10">
    <source>
        <dbReference type="Pfam" id="PF25198"/>
    </source>
</evidence>
<evidence type="ECO:0000256" key="3">
    <source>
        <dbReference type="ARBA" id="ARBA00022544"/>
    </source>
</evidence>
<reference evidence="11 12" key="1">
    <citation type="submission" date="2023-10" db="EMBL/GenBank/DDBJ databases">
        <title>Paenibacillus strain PFR10 Genome sequencing and assembly.</title>
        <authorList>
            <person name="Kim I."/>
        </authorList>
    </citation>
    <scope>NUCLEOTIDE SEQUENCE [LARGE SCALE GENOMIC DNA]</scope>
    <source>
        <strain evidence="11 12">PFR10</strain>
    </source>
</reference>
<dbReference type="Gene3D" id="3.30.300.210">
    <property type="entry name" value="Nutrient germinant receptor protein C, domain 3"/>
    <property type="match status" value="1"/>
</dbReference>
<dbReference type="Pfam" id="PF05504">
    <property type="entry name" value="Spore_GerAC"/>
    <property type="match status" value="1"/>
</dbReference>
<accession>A0ABU3RQA9</accession>
<evidence type="ECO:0000313" key="12">
    <source>
        <dbReference type="Proteomes" id="UP001260980"/>
    </source>
</evidence>
<evidence type="ECO:0000256" key="8">
    <source>
        <dbReference type="SAM" id="SignalP"/>
    </source>
</evidence>
<keyword evidence="4 8" id="KW-0732">Signal</keyword>
<protein>
    <submittedName>
        <fullName evidence="11">Ger(X)C family spore germination protein</fullName>
    </submittedName>
</protein>
<feature type="domain" description="Spore germination GerAC-like C-terminal" evidence="9">
    <location>
        <begin position="215"/>
        <end position="380"/>
    </location>
</feature>
<dbReference type="NCBIfam" id="TIGR02887">
    <property type="entry name" value="spore_ger_x_C"/>
    <property type="match status" value="1"/>
</dbReference>
<evidence type="ECO:0000313" key="11">
    <source>
        <dbReference type="EMBL" id="MDU0206393.1"/>
    </source>
</evidence>
<dbReference type="PANTHER" id="PTHR35789">
    <property type="entry name" value="SPORE GERMINATION PROTEIN B3"/>
    <property type="match status" value="1"/>
</dbReference>
<organism evidence="11 12">
    <name type="scientific">Paenibacillus violae</name>
    <dbReference type="NCBI Taxonomy" id="3077234"/>
    <lineage>
        <taxon>Bacteria</taxon>
        <taxon>Bacillati</taxon>
        <taxon>Bacillota</taxon>
        <taxon>Bacilli</taxon>
        <taxon>Bacillales</taxon>
        <taxon>Paenibacillaceae</taxon>
        <taxon>Paenibacillus</taxon>
    </lineage>
</organism>
<comment type="similarity">
    <text evidence="2">Belongs to the GerABKC lipoprotein family.</text>
</comment>
<dbReference type="InterPro" id="IPR046953">
    <property type="entry name" value="Spore_GerAC-like_C"/>
</dbReference>
<evidence type="ECO:0000259" key="9">
    <source>
        <dbReference type="Pfam" id="PF05504"/>
    </source>
</evidence>
<keyword evidence="6" id="KW-0564">Palmitate</keyword>
<feature type="chain" id="PRO_5046000498" evidence="8">
    <location>
        <begin position="21"/>
        <end position="386"/>
    </location>
</feature>
<comment type="subcellular location">
    <subcellularLocation>
        <location evidence="1">Membrane</location>
        <topology evidence="1">Lipid-anchor</topology>
    </subcellularLocation>
</comment>
<dbReference type="PROSITE" id="PS51257">
    <property type="entry name" value="PROKAR_LIPOPROTEIN"/>
    <property type="match status" value="1"/>
</dbReference>
<dbReference type="RefSeq" id="WP_315956189.1">
    <property type="nucleotide sequence ID" value="NZ_JAWCUD010000025.1"/>
</dbReference>
<evidence type="ECO:0000256" key="5">
    <source>
        <dbReference type="ARBA" id="ARBA00023136"/>
    </source>
</evidence>
<keyword evidence="5" id="KW-0472">Membrane</keyword>
<proteinExistence type="inferred from homology"/>
<sequence>MIRFVFLTSVSLIVILFSSACTDFVEPNQVAFVIASAIDHTEDGAMEISHQIKITSQQSDPLKGGSSGNSDSFIVKSAKGKDVFETQQKIQRQMSRRLMMNHRILIAISEEYFNKNDVKKIFDKLGRDPSNNLRDIIFLIKGGSAKEFLMMKHPLELLSSIGAGKELQINGIRNFSSRQLIIDNLSDGIRSMVPVVQFKTLMESSQKTNSIPVLSGYAVLDKELKVKGLLDDVEGSRAGWMSGNETVQGASIPWKDGNGILSFRFTHLQRRIHSVSSNDPKRIVVTVKADAYLLENTTLLDMSEVDNIIDVQKYVNEQIQNELQLTMDKVQKWGSDVFGISEHLHRKYPYWWKSQKDDWDKNFKKIDVTVKADIQLKSIGMIDKLK</sequence>
<evidence type="ECO:0000256" key="6">
    <source>
        <dbReference type="ARBA" id="ARBA00023139"/>
    </source>
</evidence>
<comment type="caution">
    <text evidence="11">The sequence shown here is derived from an EMBL/GenBank/DDBJ whole genome shotgun (WGS) entry which is preliminary data.</text>
</comment>
<name>A0ABU3RQA9_9BACL</name>
<evidence type="ECO:0000256" key="4">
    <source>
        <dbReference type="ARBA" id="ARBA00022729"/>
    </source>
</evidence>
<keyword evidence="7" id="KW-0449">Lipoprotein</keyword>
<evidence type="ECO:0000256" key="2">
    <source>
        <dbReference type="ARBA" id="ARBA00007886"/>
    </source>
</evidence>
<dbReference type="InterPro" id="IPR008844">
    <property type="entry name" value="Spore_GerAC-like"/>
</dbReference>
<evidence type="ECO:0000256" key="1">
    <source>
        <dbReference type="ARBA" id="ARBA00004635"/>
    </source>
</evidence>
<keyword evidence="12" id="KW-1185">Reference proteome</keyword>
<evidence type="ECO:0000256" key="7">
    <source>
        <dbReference type="ARBA" id="ARBA00023288"/>
    </source>
</evidence>
<dbReference type="PANTHER" id="PTHR35789:SF1">
    <property type="entry name" value="SPORE GERMINATION PROTEIN B3"/>
    <property type="match status" value="1"/>
</dbReference>
<feature type="domain" description="Spore germination protein N-terminal" evidence="10">
    <location>
        <begin position="23"/>
        <end position="164"/>
    </location>
</feature>